<feature type="domain" description="Phorbol-ester/DAG-type" evidence="15">
    <location>
        <begin position="76"/>
        <end position="124"/>
    </location>
</feature>
<feature type="domain" description="Phorbol-ester/DAG-type" evidence="15">
    <location>
        <begin position="12"/>
        <end position="63"/>
    </location>
</feature>
<dbReference type="InterPro" id="IPR020454">
    <property type="entry name" value="DAG/PE-bd"/>
</dbReference>
<dbReference type="SMART" id="SM00046">
    <property type="entry name" value="DAGKc"/>
    <property type="match status" value="1"/>
</dbReference>
<evidence type="ECO:0000256" key="3">
    <source>
        <dbReference type="ARBA" id="ARBA00009280"/>
    </source>
</evidence>
<feature type="region of interest" description="Disordered" evidence="14">
    <location>
        <begin position="340"/>
        <end position="361"/>
    </location>
</feature>
<feature type="compositionally biased region" description="Basic and acidic residues" evidence="14">
    <location>
        <begin position="462"/>
        <end position="486"/>
    </location>
</feature>
<feature type="compositionally biased region" description="Low complexity" evidence="14">
    <location>
        <begin position="1631"/>
        <end position="1656"/>
    </location>
</feature>
<feature type="compositionally biased region" description="Gly residues" evidence="14">
    <location>
        <begin position="792"/>
        <end position="806"/>
    </location>
</feature>
<feature type="compositionally biased region" description="Pro residues" evidence="14">
    <location>
        <begin position="646"/>
        <end position="659"/>
    </location>
</feature>
<name>A0ABM3V040_MUSDO</name>
<dbReference type="CDD" id="cd20803">
    <property type="entry name" value="C1_DGKtheta_typeV_rpt1"/>
    <property type="match status" value="1"/>
</dbReference>
<proteinExistence type="inferred from homology"/>
<keyword evidence="5" id="KW-0479">Metal-binding</keyword>
<feature type="domain" description="Ras-associating" evidence="17">
    <location>
        <begin position="1016"/>
        <end position="1116"/>
    </location>
</feature>
<dbReference type="Pfam" id="PF24099">
    <property type="entry name" value="RBD_DGKtheta"/>
    <property type="match status" value="1"/>
</dbReference>
<dbReference type="InterPro" id="IPR017438">
    <property type="entry name" value="ATP-NAD_kinase_N"/>
</dbReference>
<feature type="region of interest" description="Disordered" evidence="14">
    <location>
        <begin position="303"/>
        <end position="324"/>
    </location>
</feature>
<dbReference type="InterPro" id="IPR037607">
    <property type="entry name" value="DGK"/>
</dbReference>
<keyword evidence="6" id="KW-0677">Repeat</keyword>
<dbReference type="PANTHER" id="PTHR11255">
    <property type="entry name" value="DIACYLGLYCEROL KINASE"/>
    <property type="match status" value="1"/>
</dbReference>
<dbReference type="Proteomes" id="UP001652621">
    <property type="component" value="Unplaced"/>
</dbReference>
<dbReference type="PROSITE" id="PS50146">
    <property type="entry name" value="DAGK"/>
    <property type="match status" value="1"/>
</dbReference>
<dbReference type="InterPro" id="IPR056392">
    <property type="entry name" value="DGKtheta_RBD"/>
</dbReference>
<dbReference type="CDD" id="cd01783">
    <property type="entry name" value="RA2_DAGK-theta"/>
    <property type="match status" value="1"/>
</dbReference>
<dbReference type="Pfam" id="PF00609">
    <property type="entry name" value="DAGK_acc"/>
    <property type="match status" value="1"/>
</dbReference>
<keyword evidence="11 13" id="KW-0067">ATP-binding</keyword>
<feature type="compositionally biased region" description="Acidic residues" evidence="14">
    <location>
        <begin position="340"/>
        <end position="350"/>
    </location>
</feature>
<feature type="domain" description="DAGKc" evidence="16">
    <location>
        <begin position="1207"/>
        <end position="1345"/>
    </location>
</feature>
<dbReference type="SMART" id="SM00045">
    <property type="entry name" value="DAGKa"/>
    <property type="match status" value="1"/>
</dbReference>
<dbReference type="EC" id="2.7.1.107" evidence="13"/>
<evidence type="ECO:0000259" key="17">
    <source>
        <dbReference type="PROSITE" id="PS50200"/>
    </source>
</evidence>
<feature type="region of interest" description="Disordered" evidence="14">
    <location>
        <begin position="843"/>
        <end position="922"/>
    </location>
</feature>
<keyword evidence="9 13" id="KW-0418">Kinase</keyword>
<dbReference type="PROSITE" id="PS00479">
    <property type="entry name" value="ZF_DAG_PE_1"/>
    <property type="match status" value="2"/>
</dbReference>
<dbReference type="SMART" id="SM00109">
    <property type="entry name" value="C1"/>
    <property type="match status" value="3"/>
</dbReference>
<evidence type="ECO:0000259" key="15">
    <source>
        <dbReference type="PROSITE" id="PS50081"/>
    </source>
</evidence>
<feature type="compositionally biased region" description="Basic and acidic residues" evidence="14">
    <location>
        <begin position="896"/>
        <end position="922"/>
    </location>
</feature>
<evidence type="ECO:0000256" key="5">
    <source>
        <dbReference type="ARBA" id="ARBA00022723"/>
    </source>
</evidence>
<evidence type="ECO:0000256" key="14">
    <source>
        <dbReference type="SAM" id="MobiDB-lite"/>
    </source>
</evidence>
<evidence type="ECO:0000256" key="9">
    <source>
        <dbReference type="ARBA" id="ARBA00022777"/>
    </source>
</evidence>
<dbReference type="InterPro" id="IPR029071">
    <property type="entry name" value="Ubiquitin-like_domsf"/>
</dbReference>
<evidence type="ECO:0000256" key="8">
    <source>
        <dbReference type="ARBA" id="ARBA00022771"/>
    </source>
</evidence>
<dbReference type="Pfam" id="PF00130">
    <property type="entry name" value="C1_1"/>
    <property type="match status" value="2"/>
</dbReference>
<dbReference type="RefSeq" id="XP_058979151.1">
    <property type="nucleotide sequence ID" value="XM_059123168.1"/>
</dbReference>
<feature type="compositionally biased region" description="Low complexity" evidence="14">
    <location>
        <begin position="877"/>
        <end position="894"/>
    </location>
</feature>
<keyword evidence="7 13" id="KW-0547">Nucleotide-binding</keyword>
<dbReference type="Gene3D" id="2.60.200.40">
    <property type="match status" value="1"/>
</dbReference>
<keyword evidence="18" id="KW-1185">Reference proteome</keyword>
<evidence type="ECO:0000259" key="16">
    <source>
        <dbReference type="PROSITE" id="PS50146"/>
    </source>
</evidence>
<organism evidence="18 19">
    <name type="scientific">Musca domestica</name>
    <name type="common">House fly</name>
    <dbReference type="NCBI Taxonomy" id="7370"/>
    <lineage>
        <taxon>Eukaryota</taxon>
        <taxon>Metazoa</taxon>
        <taxon>Ecdysozoa</taxon>
        <taxon>Arthropoda</taxon>
        <taxon>Hexapoda</taxon>
        <taxon>Insecta</taxon>
        <taxon>Pterygota</taxon>
        <taxon>Neoptera</taxon>
        <taxon>Endopterygota</taxon>
        <taxon>Diptera</taxon>
        <taxon>Brachycera</taxon>
        <taxon>Muscomorpha</taxon>
        <taxon>Muscoidea</taxon>
        <taxon>Muscidae</taxon>
        <taxon>Musca</taxon>
    </lineage>
</organism>
<dbReference type="InterPro" id="IPR002219">
    <property type="entry name" value="PKC_DAG/PE"/>
</dbReference>
<dbReference type="InterPro" id="IPR000159">
    <property type="entry name" value="RA_dom"/>
</dbReference>
<feature type="compositionally biased region" description="Basic and acidic residues" evidence="14">
    <location>
        <begin position="1620"/>
        <end position="1630"/>
    </location>
</feature>
<keyword evidence="12" id="KW-0472">Membrane</keyword>
<evidence type="ECO:0000256" key="7">
    <source>
        <dbReference type="ARBA" id="ARBA00022741"/>
    </source>
</evidence>
<gene>
    <name evidence="19" type="primary">LOC101893201</name>
</gene>
<feature type="domain" description="Phorbol-ester/DAG-type" evidence="15">
    <location>
        <begin position="142"/>
        <end position="193"/>
    </location>
</feature>
<evidence type="ECO:0000256" key="12">
    <source>
        <dbReference type="ARBA" id="ARBA00023136"/>
    </source>
</evidence>
<feature type="compositionally biased region" description="Low complexity" evidence="14">
    <location>
        <begin position="307"/>
        <end position="316"/>
    </location>
</feature>
<feature type="compositionally biased region" description="Basic and acidic residues" evidence="14">
    <location>
        <begin position="512"/>
        <end position="528"/>
    </location>
</feature>
<dbReference type="GeneID" id="101893201"/>
<accession>A0ABM3V040</accession>
<dbReference type="SUPFAM" id="SSF57889">
    <property type="entry name" value="Cysteine-rich domain"/>
    <property type="match status" value="3"/>
</dbReference>
<comment type="similarity">
    <text evidence="3 13">Belongs to the eukaryotic diacylglycerol kinase family.</text>
</comment>
<dbReference type="CDD" id="cd20804">
    <property type="entry name" value="C1_DGKtheta_typeV_rpt2"/>
    <property type="match status" value="1"/>
</dbReference>
<evidence type="ECO:0000313" key="18">
    <source>
        <dbReference type="Proteomes" id="UP001652621"/>
    </source>
</evidence>
<dbReference type="PROSITE" id="PS50200">
    <property type="entry name" value="RA"/>
    <property type="match status" value="1"/>
</dbReference>
<feature type="region of interest" description="Disordered" evidence="14">
    <location>
        <begin position="430"/>
        <end position="543"/>
    </location>
</feature>
<evidence type="ECO:0000256" key="4">
    <source>
        <dbReference type="ARBA" id="ARBA00022679"/>
    </source>
</evidence>
<dbReference type="PANTHER" id="PTHR11255:SF54">
    <property type="entry name" value="DIACYLGLYCEROL KINASE THETA"/>
    <property type="match status" value="1"/>
</dbReference>
<reference evidence="19" key="1">
    <citation type="submission" date="2025-08" db="UniProtKB">
        <authorList>
            <consortium name="RefSeq"/>
        </authorList>
    </citation>
    <scope>IDENTIFICATION</scope>
    <source>
        <strain evidence="19">Aabys</strain>
        <tissue evidence="19">Whole body</tissue>
    </source>
</reference>
<keyword evidence="8" id="KW-0863">Zinc-finger</keyword>
<evidence type="ECO:0000256" key="6">
    <source>
        <dbReference type="ARBA" id="ARBA00022737"/>
    </source>
</evidence>
<dbReference type="Gene3D" id="3.30.60.20">
    <property type="match status" value="2"/>
</dbReference>
<feature type="compositionally biased region" description="Basic residues" evidence="14">
    <location>
        <begin position="683"/>
        <end position="698"/>
    </location>
</feature>
<feature type="compositionally biased region" description="Low complexity" evidence="14">
    <location>
        <begin position="449"/>
        <end position="458"/>
    </location>
</feature>
<dbReference type="InterPro" id="IPR001206">
    <property type="entry name" value="Diacylglycerol_kinase_cat_dom"/>
</dbReference>
<keyword evidence="10" id="KW-0862">Zinc</keyword>
<evidence type="ECO:0000256" key="11">
    <source>
        <dbReference type="ARBA" id="ARBA00022840"/>
    </source>
</evidence>
<evidence type="ECO:0000313" key="19">
    <source>
        <dbReference type="RefSeq" id="XP_058979151.1"/>
    </source>
</evidence>
<dbReference type="CDD" id="cd20854">
    <property type="entry name" value="C1_DGKtheta_typeV_rpt3"/>
    <property type="match status" value="1"/>
</dbReference>
<dbReference type="Gene3D" id="3.10.20.90">
    <property type="entry name" value="Phosphatidylinositol 3-kinase Catalytic Subunit, Chain A, domain 1"/>
    <property type="match status" value="1"/>
</dbReference>
<dbReference type="Pfam" id="PF00788">
    <property type="entry name" value="RA"/>
    <property type="match status" value="2"/>
</dbReference>
<dbReference type="InterPro" id="IPR000756">
    <property type="entry name" value="Diacylglycerol_kin_accessory"/>
</dbReference>
<keyword evidence="4 13" id="KW-0808">Transferase</keyword>
<feature type="region of interest" description="Disordered" evidence="14">
    <location>
        <begin position="388"/>
        <end position="411"/>
    </location>
</feature>
<evidence type="ECO:0000256" key="1">
    <source>
        <dbReference type="ARBA" id="ARBA00001383"/>
    </source>
</evidence>
<dbReference type="SMART" id="SM00314">
    <property type="entry name" value="RA"/>
    <property type="match status" value="2"/>
</dbReference>
<dbReference type="InterPro" id="IPR046349">
    <property type="entry name" value="C1-like_sf"/>
</dbReference>
<feature type="compositionally biased region" description="Basic and acidic residues" evidence="14">
    <location>
        <begin position="862"/>
        <end position="874"/>
    </location>
</feature>
<evidence type="ECO:0000256" key="2">
    <source>
        <dbReference type="ARBA" id="ARBA00004370"/>
    </source>
</evidence>
<evidence type="ECO:0000256" key="10">
    <source>
        <dbReference type="ARBA" id="ARBA00022833"/>
    </source>
</evidence>
<feature type="region of interest" description="Disordered" evidence="14">
    <location>
        <begin position="790"/>
        <end position="818"/>
    </location>
</feature>
<dbReference type="PROSITE" id="PS50081">
    <property type="entry name" value="ZF_DAG_PE_2"/>
    <property type="match status" value="3"/>
</dbReference>
<dbReference type="Gene3D" id="3.40.50.10330">
    <property type="entry name" value="Probable inorganic polyphosphate/atp-NAD kinase, domain 1"/>
    <property type="match status" value="1"/>
</dbReference>
<sequence>MDSIVRKMADGGHTFVKKNFHKPTYCHHCSDILWFGLIGQGYICEVCNFIIHERCVTNVVTPCSGIAPCIIKNPVAHCWSEPTQHKKKFCTVCRKRLDDAPSVHCIVCEYYAHLECQDFAVPDCTENATYVPGKELLNVKHQHHWREGNLPSNSKCVYCKKTCWSSECLTGYRCEWCGLVTHAGCRMYLPTECTFGCLQPIYLPPHCVSIPRTEVPIKEIMGVRKTESESNLVRDYSCQGFNNDDVECAEILAATATTTSMTAVGNVAATSVMSCNNGNASPSLTLKELLLLQRQRLEESKQNFFLSSSPSSSYAPSPIPPMIADETSTATQIAVATGINEEDIGIDDNAENTKTGDNEASADQVVEEQINQTKIKDSLEVVVAASKRDTPKAGNRKKCQKNIQKSPSSSSSLHLFYTNIVNKIPYTGGGGGSGRKHLSSNTDDDEVDGGVCDVSGGDISDDYDHCDVGDSEDPSKSHRRGIETKTAEVLSDESSGRGGQQLTPGTGTGSDIEYHGDIEGESTHHEGFYETSDTGGELTNTDDIDIDSSMNLLSNLSCNSSNSNTSIEKRISLNRHRNAHNLQLSAAMGFTPGTPSRPKRGSANTALGAFESTKQKTAAKPIPAPSRGHRHPALSSPNSSDCSPASPIPPHPATAPHPLSPVGRSKSFQEPGVKLHAQSPGGRYKKYARFFQRRRSKRSNASGGGAKVEGKNIHSNYSLDTMYQNIEITIQDEDGNYQPYDDNYDTCDRHRSDDHLGDADEDDDEEILKEYSQLLGSRLRPYHHHSAMYDSAGGGIHSDDGGGGDISDGASSRSRSRLSDNEHVFGKLLKRMRRFSMGWRKPRYHKRRARSISEEFSSGDAPRFKDEESVDKNEAMSVVAGGSAAGCSSGGSSSHYRPESASGHKSDKSDKEKEKKEREREEKDIEAIKVFDGNNSFRRQLYRVITVPRTYTLEQLLTTALRAFHISRDPSAFYLTDLYAPVGMEDSALQDPNPVLSLNHMEGKRPAIFLRFQDKDNGFVRVYPGKLQCSLEEPYVSVPVDTTTTIKDLIRDALDRFGLQDNPIDDYRCSQVLLDSGVTERILSWNERPWNIMKQMGKDSIRQMELMRFYLQHRQDPHGPNIALFVGNLDPGKSQRKYEDFLNKYLTEDSKFTSIGPIYYEYGSVVLTYEDAQKAVRAFYILREVRWDGKDLLVMLLPNIEPSMVPPDINPLLVFVNVKSGGCQGLELISNFRKLLNPFQVFNLENGGPLPGLYVFRHIPHYKILVCGGDGTVGWVLQCLDNVGQDSECSSPPCAILPLGTGNDLARVLCWGSGYTGDQDPLSYLREVIEAEDIRLDRWTVVFHPEEKPEEQILKVPTNTTGAADDECEGTKNEDNTQIFVMNNYFGIGLDADLCLDFHNARMENPFKFNSRLHNKGVYVKMGLRKMMGGRKCTKDLQKELHLEVDGKVVELPPCEGIIILNILSWGSGANPWGPDKDDRFSTPNHYDGLLEIVGVTGVVHLGQIQSGIRYANRIAQGGHIKMHLYSDLPVQVDGEPWVQCSGDIVVLKSALRAWMLRKVKSKRRLTEPHISPAVLSLSSTAAATSSSQTALQIVAQVTGQQPQQFSEMTNSAVMVTNANDREKDKDKEQQQQQMQQQQEQQQNKQQQQQQQPQQQTSNSNT</sequence>
<dbReference type="SUPFAM" id="SSF111331">
    <property type="entry name" value="NAD kinase/diacylglycerol kinase-like"/>
    <property type="match status" value="1"/>
</dbReference>
<dbReference type="CDD" id="cd17111">
    <property type="entry name" value="RA1_DAGK-theta"/>
    <property type="match status" value="1"/>
</dbReference>
<dbReference type="Pfam" id="PF00781">
    <property type="entry name" value="DAGK_cat"/>
    <property type="match status" value="1"/>
</dbReference>
<dbReference type="InterPro" id="IPR016064">
    <property type="entry name" value="NAD/diacylglycerol_kinase_sf"/>
</dbReference>
<feature type="region of interest" description="Disordered" evidence="14">
    <location>
        <begin position="1617"/>
        <end position="1662"/>
    </location>
</feature>
<feature type="region of interest" description="Disordered" evidence="14">
    <location>
        <begin position="609"/>
        <end position="711"/>
    </location>
</feature>
<protein>
    <recommendedName>
        <fullName evidence="13">Diacylglycerol kinase</fullName>
        <shortName evidence="13">DAG kinase</shortName>
        <ecNumber evidence="13">2.7.1.107</ecNumber>
    </recommendedName>
</protein>
<feature type="compositionally biased region" description="Low complexity" evidence="14">
    <location>
        <begin position="633"/>
        <end position="645"/>
    </location>
</feature>
<evidence type="ECO:0000256" key="13">
    <source>
        <dbReference type="RuleBase" id="RU361128"/>
    </source>
</evidence>
<comment type="subcellular location">
    <subcellularLocation>
        <location evidence="2">Membrane</location>
    </subcellularLocation>
</comment>
<comment type="catalytic activity">
    <reaction evidence="1 13">
        <text>a 1,2-diacyl-sn-glycerol + ATP = a 1,2-diacyl-sn-glycero-3-phosphate + ADP + H(+)</text>
        <dbReference type="Rhea" id="RHEA:10272"/>
        <dbReference type="ChEBI" id="CHEBI:15378"/>
        <dbReference type="ChEBI" id="CHEBI:17815"/>
        <dbReference type="ChEBI" id="CHEBI:30616"/>
        <dbReference type="ChEBI" id="CHEBI:58608"/>
        <dbReference type="ChEBI" id="CHEBI:456216"/>
        <dbReference type="EC" id="2.7.1.107"/>
    </reaction>
</comment>
<dbReference type="PRINTS" id="PR00008">
    <property type="entry name" value="DAGPEDOMAIN"/>
</dbReference>
<dbReference type="SUPFAM" id="SSF54236">
    <property type="entry name" value="Ubiquitin-like"/>
    <property type="match status" value="2"/>
</dbReference>